<feature type="transmembrane region" description="Helical" evidence="7">
    <location>
        <begin position="274"/>
        <end position="294"/>
    </location>
</feature>
<organism evidence="9 10">
    <name type="scientific">Podospora bellae-mahoneyi</name>
    <dbReference type="NCBI Taxonomy" id="2093777"/>
    <lineage>
        <taxon>Eukaryota</taxon>
        <taxon>Fungi</taxon>
        <taxon>Dikarya</taxon>
        <taxon>Ascomycota</taxon>
        <taxon>Pezizomycotina</taxon>
        <taxon>Sordariomycetes</taxon>
        <taxon>Sordariomycetidae</taxon>
        <taxon>Sordariales</taxon>
        <taxon>Podosporaceae</taxon>
        <taxon>Podospora</taxon>
    </lineage>
</organism>
<feature type="domain" description="Rhodopsin" evidence="8">
    <location>
        <begin position="40"/>
        <end position="291"/>
    </location>
</feature>
<feature type="region of interest" description="Disordered" evidence="6">
    <location>
        <begin position="399"/>
        <end position="418"/>
    </location>
</feature>
<evidence type="ECO:0000256" key="4">
    <source>
        <dbReference type="ARBA" id="ARBA00023136"/>
    </source>
</evidence>
<dbReference type="InterPro" id="IPR052337">
    <property type="entry name" value="SAT4-like"/>
</dbReference>
<dbReference type="Proteomes" id="UP001322138">
    <property type="component" value="Unassembled WGS sequence"/>
</dbReference>
<evidence type="ECO:0000256" key="6">
    <source>
        <dbReference type="SAM" id="MobiDB-lite"/>
    </source>
</evidence>
<protein>
    <recommendedName>
        <fullName evidence="8">Rhodopsin domain-containing protein</fullName>
    </recommendedName>
</protein>
<name>A0ABR0FFA3_9PEZI</name>
<dbReference type="Pfam" id="PF20684">
    <property type="entry name" value="Fung_rhodopsin"/>
    <property type="match status" value="1"/>
</dbReference>
<feature type="region of interest" description="Disordered" evidence="6">
    <location>
        <begin position="304"/>
        <end position="346"/>
    </location>
</feature>
<comment type="subcellular location">
    <subcellularLocation>
        <location evidence="1">Membrane</location>
        <topology evidence="1">Multi-pass membrane protein</topology>
    </subcellularLocation>
</comment>
<evidence type="ECO:0000259" key="8">
    <source>
        <dbReference type="Pfam" id="PF20684"/>
    </source>
</evidence>
<comment type="caution">
    <text evidence="9">The sequence shown here is derived from an EMBL/GenBank/DDBJ whole genome shotgun (WGS) entry which is preliminary data.</text>
</comment>
<feature type="transmembrane region" description="Helical" evidence="7">
    <location>
        <begin position="58"/>
        <end position="77"/>
    </location>
</feature>
<evidence type="ECO:0000256" key="3">
    <source>
        <dbReference type="ARBA" id="ARBA00022989"/>
    </source>
</evidence>
<dbReference type="PANTHER" id="PTHR33048">
    <property type="entry name" value="PTH11-LIKE INTEGRAL MEMBRANE PROTEIN (AFU_ORTHOLOGUE AFUA_5G11245)"/>
    <property type="match status" value="1"/>
</dbReference>
<accession>A0ABR0FFA3</accession>
<keyword evidence="2 7" id="KW-0812">Transmembrane</keyword>
<evidence type="ECO:0000256" key="7">
    <source>
        <dbReference type="SAM" id="Phobius"/>
    </source>
</evidence>
<feature type="compositionally biased region" description="Gly residues" evidence="6">
    <location>
        <begin position="318"/>
        <end position="329"/>
    </location>
</feature>
<feature type="transmembrane region" description="Helical" evidence="7">
    <location>
        <begin position="118"/>
        <end position="139"/>
    </location>
</feature>
<dbReference type="PANTHER" id="PTHR33048:SF105">
    <property type="match status" value="1"/>
</dbReference>
<keyword evidence="10" id="KW-1185">Reference proteome</keyword>
<evidence type="ECO:0000256" key="1">
    <source>
        <dbReference type="ARBA" id="ARBA00004141"/>
    </source>
</evidence>
<keyword evidence="3 7" id="KW-1133">Transmembrane helix</keyword>
<feature type="transmembrane region" description="Helical" evidence="7">
    <location>
        <begin position="197"/>
        <end position="222"/>
    </location>
</feature>
<evidence type="ECO:0000313" key="9">
    <source>
        <dbReference type="EMBL" id="KAK4641754.1"/>
    </source>
</evidence>
<feature type="transmembrane region" description="Helical" evidence="7">
    <location>
        <begin position="151"/>
        <end position="177"/>
    </location>
</feature>
<evidence type="ECO:0000256" key="2">
    <source>
        <dbReference type="ARBA" id="ARBA00022692"/>
    </source>
</evidence>
<feature type="transmembrane region" description="Helical" evidence="7">
    <location>
        <begin position="12"/>
        <end position="37"/>
    </location>
</feature>
<evidence type="ECO:0000256" key="5">
    <source>
        <dbReference type="ARBA" id="ARBA00038359"/>
    </source>
</evidence>
<gene>
    <name evidence="9" type="ORF">QC761_0077380</name>
</gene>
<reference evidence="9 10" key="1">
    <citation type="journal article" date="2023" name="bioRxiv">
        <title>High-quality genome assemblies of four members of thePodospora anserinaspecies complex.</title>
        <authorList>
            <person name="Ament-Velasquez S.L."/>
            <person name="Vogan A.A."/>
            <person name="Wallerman O."/>
            <person name="Hartmann F."/>
            <person name="Gautier V."/>
            <person name="Silar P."/>
            <person name="Giraud T."/>
            <person name="Johannesson H."/>
        </authorList>
    </citation>
    <scope>NUCLEOTIDE SEQUENCE [LARGE SCALE GENOMIC DNA]</scope>
    <source>
        <strain evidence="9 10">CBS 112042</strain>
    </source>
</reference>
<dbReference type="InterPro" id="IPR049326">
    <property type="entry name" value="Rhodopsin_dom_fungi"/>
</dbReference>
<keyword evidence="4 7" id="KW-0472">Membrane</keyword>
<evidence type="ECO:0000313" key="10">
    <source>
        <dbReference type="Proteomes" id="UP001322138"/>
    </source>
</evidence>
<dbReference type="GeneID" id="87892094"/>
<sequence length="418" mass="45700">MADAGPPSPEAIAAAVAAARTFNITLWTLYAIGVCTTALRTYSRFDQVGFSNFETDDYLVWVAVLLYTLQACLGYQIGNLAQGLANNGMTDEQRMSLLPSDPEWDRRVIGSKVQVMGWTSYSTLMLVLKLAMLFFYLRLTNGLGRRYRMRVHAGFVIIIAGWLASVLAVFVGCMPFHKYWQINPNPGNSCQPAIAGPIVWASFAANVTSDIYLIVIPLPLLWGSRLRLVEKIGSTLVLSAGIFVLVCATLKTIFVITDDVNGAELAGAWGTREAFVAVVTTNLPMVFPLFKSWLRPLFGSTSRRTTDNKYKTPEGFRSIGGGGGGGGGSNSHSQFRRGNGNNSNILTNVTFTESEERIVNEIKMQNMKTDVLGGARSMHTKEADHKGIVVLTEFDVSEDARSMQNSEAAAPAKPKETW</sequence>
<feature type="transmembrane region" description="Helical" evidence="7">
    <location>
        <begin position="234"/>
        <end position="254"/>
    </location>
</feature>
<dbReference type="EMBL" id="JAFFGZ010000007">
    <property type="protein sequence ID" value="KAK4641754.1"/>
    <property type="molecule type" value="Genomic_DNA"/>
</dbReference>
<proteinExistence type="inferred from homology"/>
<feature type="compositionally biased region" description="Basic and acidic residues" evidence="6">
    <location>
        <begin position="304"/>
        <end position="314"/>
    </location>
</feature>
<dbReference type="RefSeq" id="XP_062730730.1">
    <property type="nucleotide sequence ID" value="XM_062872801.1"/>
</dbReference>
<comment type="similarity">
    <text evidence="5">Belongs to the SAT4 family.</text>
</comment>